<dbReference type="GO" id="GO:0005840">
    <property type="term" value="C:ribosome"/>
    <property type="evidence" value="ECO:0007669"/>
    <property type="project" value="UniProtKB-KW"/>
</dbReference>
<gene>
    <name evidence="7" type="primary">rpmE</name>
    <name evidence="9" type="ORF">A3F03_00255</name>
</gene>
<name>A0A1F7I3V3_9BACT</name>
<dbReference type="Gene3D" id="4.10.830.30">
    <property type="entry name" value="Ribosomal protein L31"/>
    <property type="match status" value="1"/>
</dbReference>
<protein>
    <recommendedName>
        <fullName evidence="6 7">Large ribosomal subunit protein bL31</fullName>
    </recommendedName>
</protein>
<keyword evidence="5 7" id="KW-0687">Ribonucleoprotein</keyword>
<dbReference type="GO" id="GO:0019843">
    <property type="term" value="F:rRNA binding"/>
    <property type="evidence" value="ECO:0007669"/>
    <property type="project" value="UniProtKB-KW"/>
</dbReference>
<dbReference type="SUPFAM" id="SSF143800">
    <property type="entry name" value="L28p-like"/>
    <property type="match status" value="1"/>
</dbReference>
<keyword evidence="2 7" id="KW-0699">rRNA-binding</keyword>
<dbReference type="InterPro" id="IPR034704">
    <property type="entry name" value="Ribosomal_bL28/bL31-like_sf"/>
</dbReference>
<evidence type="ECO:0000256" key="3">
    <source>
        <dbReference type="ARBA" id="ARBA00022884"/>
    </source>
</evidence>
<comment type="subunit">
    <text evidence="7">Part of the 50S ribosomal subunit.</text>
</comment>
<evidence type="ECO:0000256" key="8">
    <source>
        <dbReference type="SAM" id="MobiDB-lite"/>
    </source>
</evidence>
<evidence type="ECO:0000256" key="4">
    <source>
        <dbReference type="ARBA" id="ARBA00022980"/>
    </source>
</evidence>
<organism evidence="9 10">
    <name type="scientific">Candidatus Roizmanbacteria bacterium RIFCSPHIGHO2_12_FULL_41_11</name>
    <dbReference type="NCBI Taxonomy" id="1802052"/>
    <lineage>
        <taxon>Bacteria</taxon>
        <taxon>Candidatus Roizmaniibacteriota</taxon>
    </lineage>
</organism>
<dbReference type="NCBIfam" id="TIGR00105">
    <property type="entry name" value="L31"/>
    <property type="match status" value="1"/>
</dbReference>
<keyword evidence="7" id="KW-0862">Zinc</keyword>
<accession>A0A1F7I3V3</accession>
<dbReference type="EMBL" id="MGAC01000024">
    <property type="protein sequence ID" value="OGK38026.1"/>
    <property type="molecule type" value="Genomic_DNA"/>
</dbReference>
<feature type="binding site" evidence="7">
    <location>
        <position position="36"/>
    </location>
    <ligand>
        <name>Zn(2+)</name>
        <dbReference type="ChEBI" id="CHEBI:29105"/>
    </ligand>
</feature>
<dbReference type="Proteomes" id="UP000176803">
    <property type="component" value="Unassembled WGS sequence"/>
</dbReference>
<dbReference type="GO" id="GO:1990904">
    <property type="term" value="C:ribonucleoprotein complex"/>
    <property type="evidence" value="ECO:0007669"/>
    <property type="project" value="UniProtKB-KW"/>
</dbReference>
<feature type="region of interest" description="Disordered" evidence="8">
    <location>
        <begin position="78"/>
        <end position="98"/>
    </location>
</feature>
<proteinExistence type="inferred from homology"/>
<dbReference type="GO" id="GO:0003735">
    <property type="term" value="F:structural constituent of ribosome"/>
    <property type="evidence" value="ECO:0007669"/>
    <property type="project" value="InterPro"/>
</dbReference>
<comment type="similarity">
    <text evidence="1 7">Belongs to the bacterial ribosomal protein bL31 family. Type A subfamily.</text>
</comment>
<sequence length="98" mass="11098">MKAKIHPAYFQATVTCSCGNTFTAGSTTEHLTVEVCSKCHPFYTGEQRFIDTKGKVERFNKKQEIAQAYKIKFGNKKSKKLEKSDKNTKSLKELLSES</sequence>
<keyword evidence="7" id="KW-0479">Metal-binding</keyword>
<evidence type="ECO:0000256" key="6">
    <source>
        <dbReference type="ARBA" id="ARBA00035687"/>
    </source>
</evidence>
<dbReference type="GO" id="GO:0006412">
    <property type="term" value="P:translation"/>
    <property type="evidence" value="ECO:0007669"/>
    <property type="project" value="UniProtKB-UniRule"/>
</dbReference>
<dbReference type="NCBIfam" id="NF000612">
    <property type="entry name" value="PRK00019.1"/>
    <property type="match status" value="1"/>
</dbReference>
<evidence type="ECO:0000313" key="9">
    <source>
        <dbReference type="EMBL" id="OGK38026.1"/>
    </source>
</evidence>
<feature type="compositionally biased region" description="Basic and acidic residues" evidence="8">
    <location>
        <begin position="81"/>
        <end position="98"/>
    </location>
</feature>
<dbReference type="PANTHER" id="PTHR33280:SF1">
    <property type="entry name" value="LARGE RIBOSOMAL SUBUNIT PROTEIN BL31C"/>
    <property type="match status" value="1"/>
</dbReference>
<comment type="caution">
    <text evidence="9">The sequence shown here is derived from an EMBL/GenBank/DDBJ whole genome shotgun (WGS) entry which is preliminary data.</text>
</comment>
<dbReference type="PRINTS" id="PR01249">
    <property type="entry name" value="RIBOSOMALL31"/>
</dbReference>
<feature type="binding site" evidence="7">
    <location>
        <position position="18"/>
    </location>
    <ligand>
        <name>Zn(2+)</name>
        <dbReference type="ChEBI" id="CHEBI:29105"/>
    </ligand>
</feature>
<keyword evidence="3 7" id="KW-0694">RNA-binding</keyword>
<reference evidence="9 10" key="1">
    <citation type="journal article" date="2016" name="Nat. Commun.">
        <title>Thousands of microbial genomes shed light on interconnected biogeochemical processes in an aquifer system.</title>
        <authorList>
            <person name="Anantharaman K."/>
            <person name="Brown C.T."/>
            <person name="Hug L.A."/>
            <person name="Sharon I."/>
            <person name="Castelle C.J."/>
            <person name="Probst A.J."/>
            <person name="Thomas B.C."/>
            <person name="Singh A."/>
            <person name="Wilkins M.J."/>
            <person name="Karaoz U."/>
            <person name="Brodie E.L."/>
            <person name="Williams K.H."/>
            <person name="Hubbard S.S."/>
            <person name="Banfield J.F."/>
        </authorList>
    </citation>
    <scope>NUCLEOTIDE SEQUENCE [LARGE SCALE GENOMIC DNA]</scope>
</reference>
<evidence type="ECO:0000256" key="2">
    <source>
        <dbReference type="ARBA" id="ARBA00022730"/>
    </source>
</evidence>
<dbReference type="InterPro" id="IPR042105">
    <property type="entry name" value="Ribosomal_bL31_sf"/>
</dbReference>
<keyword evidence="4 7" id="KW-0689">Ribosomal protein</keyword>
<evidence type="ECO:0000256" key="7">
    <source>
        <dbReference type="HAMAP-Rule" id="MF_00501"/>
    </source>
</evidence>
<dbReference type="GO" id="GO:0046872">
    <property type="term" value="F:metal ion binding"/>
    <property type="evidence" value="ECO:0007669"/>
    <property type="project" value="UniProtKB-KW"/>
</dbReference>
<dbReference type="PANTHER" id="PTHR33280">
    <property type="entry name" value="50S RIBOSOMAL PROTEIN L31, CHLOROPLASTIC"/>
    <property type="match status" value="1"/>
</dbReference>
<comment type="function">
    <text evidence="7">Binds the 23S rRNA.</text>
</comment>
<dbReference type="PROSITE" id="PS01143">
    <property type="entry name" value="RIBOSOMAL_L31"/>
    <property type="match status" value="1"/>
</dbReference>
<dbReference type="PROSITE" id="PS51257">
    <property type="entry name" value="PROKAR_LIPOPROTEIN"/>
    <property type="match status" value="1"/>
</dbReference>
<evidence type="ECO:0000256" key="5">
    <source>
        <dbReference type="ARBA" id="ARBA00023274"/>
    </source>
</evidence>
<dbReference type="InterPro" id="IPR002150">
    <property type="entry name" value="Ribosomal_bL31"/>
</dbReference>
<comment type="cofactor">
    <cofactor evidence="7">
        <name>Zn(2+)</name>
        <dbReference type="ChEBI" id="CHEBI:29105"/>
    </cofactor>
    <text evidence="7">Binds 1 zinc ion per subunit.</text>
</comment>
<dbReference type="HAMAP" id="MF_00501">
    <property type="entry name" value="Ribosomal_bL31_1"/>
    <property type="match status" value="1"/>
</dbReference>
<feature type="binding site" evidence="7">
    <location>
        <position position="39"/>
    </location>
    <ligand>
        <name>Zn(2+)</name>
        <dbReference type="ChEBI" id="CHEBI:29105"/>
    </ligand>
</feature>
<dbReference type="InterPro" id="IPR027491">
    <property type="entry name" value="Ribosomal_bL31_A"/>
</dbReference>
<evidence type="ECO:0000313" key="10">
    <source>
        <dbReference type="Proteomes" id="UP000176803"/>
    </source>
</evidence>
<dbReference type="Pfam" id="PF01197">
    <property type="entry name" value="Ribosomal_L31"/>
    <property type="match status" value="1"/>
</dbReference>
<feature type="binding site" evidence="7">
    <location>
        <position position="16"/>
    </location>
    <ligand>
        <name>Zn(2+)</name>
        <dbReference type="ChEBI" id="CHEBI:29105"/>
    </ligand>
</feature>
<dbReference type="AlphaFoldDB" id="A0A1F7I3V3"/>
<evidence type="ECO:0000256" key="1">
    <source>
        <dbReference type="ARBA" id="ARBA00009296"/>
    </source>
</evidence>